<name>A0A7K1GJ91_9FLAO</name>
<dbReference type="Gene3D" id="2.60.120.890">
    <property type="entry name" value="BT2081, beta-jelly-roll domain"/>
    <property type="match status" value="1"/>
</dbReference>
<dbReference type="PROSITE" id="PS51257">
    <property type="entry name" value="PROKAR_LIPOPROTEIN"/>
    <property type="match status" value="1"/>
</dbReference>
<comment type="caution">
    <text evidence="2">The sequence shown here is derived from an EMBL/GenBank/DDBJ whole genome shotgun (WGS) entry which is preliminary data.</text>
</comment>
<dbReference type="Gene3D" id="2.60.40.2340">
    <property type="match status" value="1"/>
</dbReference>
<dbReference type="InterPro" id="IPR038653">
    <property type="entry name" value="Put_CMD_sf"/>
</dbReference>
<reference evidence="2 3" key="1">
    <citation type="journal article" date="2006" name="Int. J. Syst. Evol. Microbiol.">
        <title>Myroides pelagicus sp. nov., isolated from seawater in Thailand.</title>
        <authorList>
            <person name="Yoon J."/>
            <person name="Maneerat S."/>
            <person name="Kawai F."/>
            <person name="Yokota A."/>
        </authorList>
    </citation>
    <scope>NUCLEOTIDE SEQUENCE [LARGE SCALE GENOMIC DNA]</scope>
    <source>
        <strain evidence="2 3">SM1T</strain>
    </source>
</reference>
<evidence type="ECO:0000313" key="2">
    <source>
        <dbReference type="EMBL" id="MTH28876.1"/>
    </source>
</evidence>
<dbReference type="Proteomes" id="UP000488936">
    <property type="component" value="Unassembled WGS sequence"/>
</dbReference>
<proteinExistence type="predicted"/>
<keyword evidence="3" id="KW-1185">Reference proteome</keyword>
<dbReference type="EMBL" id="WMJY01000004">
    <property type="protein sequence ID" value="MTH28876.1"/>
    <property type="molecule type" value="Genomic_DNA"/>
</dbReference>
<protein>
    <recommendedName>
        <fullName evidence="1">Putative carbohydrate metabolism domain-containing protein</fullName>
    </recommendedName>
</protein>
<organism evidence="2 3">
    <name type="scientific">Myroides pelagicus</name>
    <dbReference type="NCBI Taxonomy" id="270914"/>
    <lineage>
        <taxon>Bacteria</taxon>
        <taxon>Pseudomonadati</taxon>
        <taxon>Bacteroidota</taxon>
        <taxon>Flavobacteriia</taxon>
        <taxon>Flavobacteriales</taxon>
        <taxon>Flavobacteriaceae</taxon>
        <taxon>Myroides</taxon>
    </lineage>
</organism>
<dbReference type="Pfam" id="PF13201">
    <property type="entry name" value="PCMD"/>
    <property type="match status" value="1"/>
</dbReference>
<evidence type="ECO:0000313" key="3">
    <source>
        <dbReference type="Proteomes" id="UP000488936"/>
    </source>
</evidence>
<dbReference type="RefSeq" id="WP_155034857.1">
    <property type="nucleotide sequence ID" value="NZ_JAYMMG010000009.1"/>
</dbReference>
<dbReference type="AlphaFoldDB" id="A0A7K1GJ91"/>
<evidence type="ECO:0000259" key="1">
    <source>
        <dbReference type="Pfam" id="PF13201"/>
    </source>
</evidence>
<dbReference type="InterPro" id="IPR025112">
    <property type="entry name" value="PCMD"/>
</dbReference>
<gene>
    <name evidence="2" type="ORF">GJV77_02925</name>
</gene>
<accession>A0A7K1GJ91</accession>
<feature type="domain" description="Putative carbohydrate metabolism" evidence="1">
    <location>
        <begin position="121"/>
        <end position="357"/>
    </location>
</feature>
<sequence>MIKFVRPFLLAIPLLFSSCIKEEELDTNADILEAYIPSEYLKTAPIITNKTIEFKVKSNVDLEKQSPFFIISPNATMYPPNGTTRDFTNSQNVTITAQDTQWKKTYTVSFTSDELSTRYTFNNAELTNKNRYYRFYEIGTNGDNIYDWDSGNEGYVTVAGSTPPEGYPTTIAPGRRGGLSVKMQTVYTSKSGELAGNPIAAGNLFLGTFKLNIFNTLKSTKFGLPYTGALPTGLRGTFKYTAGSIVTDKNFNEVKGAKDSFDIYAIVFEARKKDNYLTGDHNFEDPRNIAIARINENDRVETPQWTEFNAPFKLLEGKTYDPKKEYVLAIVMTSSIDGAEFKGAIGSTLLVDEIELVYETDNDE</sequence>
<dbReference type="OrthoDB" id="713122at2"/>